<accession>T0G7D3</accession>
<name>T0G7D3_HELPX</name>
<evidence type="ECO:0000313" key="1">
    <source>
        <dbReference type="EMBL" id="EPZ93328.1"/>
    </source>
</evidence>
<sequence>MFLFCLLEIFELVLIIEDMNKTEKLENDLKNNLQIIEVITNLLNNHSEDKQ</sequence>
<organism evidence="1 2">
    <name type="scientific">Helicobacter pylori UM114</name>
    <dbReference type="NCBI Taxonomy" id="1355531"/>
    <lineage>
        <taxon>Bacteria</taxon>
        <taxon>Pseudomonadati</taxon>
        <taxon>Campylobacterota</taxon>
        <taxon>Epsilonproteobacteria</taxon>
        <taxon>Campylobacterales</taxon>
        <taxon>Helicobacteraceae</taxon>
        <taxon>Helicobacter</taxon>
    </lineage>
</organism>
<comment type="caution">
    <text evidence="1">The sequence shown here is derived from an EMBL/GenBank/DDBJ whole genome shotgun (WGS) entry which is preliminary data.</text>
</comment>
<dbReference type="Proteomes" id="UP000015605">
    <property type="component" value="Unassembled WGS sequence"/>
</dbReference>
<dbReference type="PATRIC" id="fig|1355531.3.peg.391"/>
<dbReference type="AlphaFoldDB" id="T0G7D3"/>
<evidence type="ECO:0000313" key="2">
    <source>
        <dbReference type="Proteomes" id="UP000015605"/>
    </source>
</evidence>
<dbReference type="EMBL" id="AUSS01000008">
    <property type="protein sequence ID" value="EPZ93328.1"/>
    <property type="molecule type" value="Genomic_DNA"/>
</dbReference>
<protein>
    <submittedName>
        <fullName evidence="1">Uncharacterized protein</fullName>
    </submittedName>
</protein>
<reference evidence="1 2" key="1">
    <citation type="journal article" date="2013" name="Genome Announc.">
        <title>Multiple genome sequences of Helicobacter pylori strains of diverse disease and antibiotic resistance backgrounds from Malaysia.</title>
        <authorList>
            <person name="Rehvathy V."/>
            <person name="Tan M.H."/>
            <person name="Gunaletchumy S.P."/>
            <person name="Teh X."/>
            <person name="Wang S."/>
            <person name="Baybayan P."/>
            <person name="Singh S."/>
            <person name="Ashby M."/>
            <person name="Kaakoush N.O."/>
            <person name="Mitchell H.M."/>
            <person name="Croft L.J."/>
            <person name="Goh K.L."/>
            <person name="Loke M.F."/>
            <person name="Vadivelu J."/>
        </authorList>
    </citation>
    <scope>NUCLEOTIDE SEQUENCE [LARGE SCALE GENOMIC DNA]</scope>
    <source>
        <strain evidence="1 2">UM114</strain>
    </source>
</reference>
<proteinExistence type="predicted"/>
<gene>
    <name evidence="1" type="ORF">N207_06330</name>
</gene>